<keyword evidence="1" id="KW-0344">Guanine-nucleotide releasing factor</keyword>
<dbReference type="PRINTS" id="PR00633">
    <property type="entry name" value="RCCNDNSATION"/>
</dbReference>
<dbReference type="Proteomes" id="UP000809789">
    <property type="component" value="Unassembled WGS sequence"/>
</dbReference>
<keyword evidence="2" id="KW-0677">Repeat</keyword>
<dbReference type="EMBL" id="JAESVG020000001">
    <property type="protein sequence ID" value="KAG8631909.1"/>
    <property type="molecule type" value="Genomic_DNA"/>
</dbReference>
<dbReference type="InterPro" id="IPR000408">
    <property type="entry name" value="Reg_chr_condens"/>
</dbReference>
<dbReference type="Pfam" id="PF25390">
    <property type="entry name" value="WD40_RLD"/>
    <property type="match status" value="1"/>
</dbReference>
<dbReference type="PROSITE" id="PS00626">
    <property type="entry name" value="RCC1_2"/>
    <property type="match status" value="2"/>
</dbReference>
<evidence type="ECO:0000259" key="4">
    <source>
        <dbReference type="Pfam" id="PF25390"/>
    </source>
</evidence>
<dbReference type="SUPFAM" id="SSF50985">
    <property type="entry name" value="RCC1/BLIP-II"/>
    <property type="match status" value="1"/>
</dbReference>
<feature type="repeat" description="RCC1" evidence="3">
    <location>
        <begin position="1"/>
        <end position="55"/>
    </location>
</feature>
<dbReference type="PANTHER" id="PTHR45982:SF5">
    <property type="entry name" value="RCC DOMAIN-CONTAINING PROTEIN ATS1"/>
    <property type="match status" value="1"/>
</dbReference>
<feature type="repeat" description="RCC1" evidence="3">
    <location>
        <begin position="167"/>
        <end position="216"/>
    </location>
</feature>
<feature type="domain" description="RCC1-like" evidence="4">
    <location>
        <begin position="2"/>
        <end position="346"/>
    </location>
</feature>
<proteinExistence type="predicted"/>
<reference evidence="5" key="1">
    <citation type="submission" date="2021-07" db="EMBL/GenBank/DDBJ databases">
        <title>Elsinoe batatas strain:CRI-CJ2 Genome sequencing and assembly.</title>
        <authorList>
            <person name="Huang L."/>
        </authorList>
    </citation>
    <scope>NUCLEOTIDE SEQUENCE</scope>
    <source>
        <strain evidence="5">CRI-CJ2</strain>
    </source>
</reference>
<evidence type="ECO:0000256" key="3">
    <source>
        <dbReference type="PROSITE-ProRule" id="PRU00235"/>
    </source>
</evidence>
<evidence type="ECO:0000256" key="1">
    <source>
        <dbReference type="ARBA" id="ARBA00022658"/>
    </source>
</evidence>
<dbReference type="PROSITE" id="PS50012">
    <property type="entry name" value="RCC1_3"/>
    <property type="match status" value="4"/>
</dbReference>
<accession>A0A8K0L8W6</accession>
<comment type="caution">
    <text evidence="5">The sequence shown here is derived from an EMBL/GenBank/DDBJ whole genome shotgun (WGS) entry which is preliminary data.</text>
</comment>
<dbReference type="PANTHER" id="PTHR45982">
    <property type="entry name" value="REGULATOR OF CHROMOSOME CONDENSATION"/>
    <property type="match status" value="1"/>
</dbReference>
<gene>
    <name evidence="5" type="ORF">KVT40_001049</name>
</gene>
<evidence type="ECO:0000256" key="2">
    <source>
        <dbReference type="ARBA" id="ARBA00022737"/>
    </source>
</evidence>
<dbReference type="OrthoDB" id="5370059at2759"/>
<dbReference type="InterPro" id="IPR009091">
    <property type="entry name" value="RCC1/BLIP-II"/>
</dbReference>
<feature type="repeat" description="RCC1" evidence="3">
    <location>
        <begin position="300"/>
        <end position="351"/>
    </location>
</feature>
<sequence>MKVFALGSNGSGQLGLGHDEDCNTPCQLTIPSPLQDDEIVNIASGGNHTLFLIRSGAVYATGNNEVGPLGVLPMSGYHTLVRLDLPPIKLCAAVWSASVFVTTDDRVLTCGLGCRGGWSVDSTIQSVYGDSSAMYTAFTIPDFAPPGVQIVDISAGMGHVVVVLSNGSAYGWGNGRHGQLGAPHEEVPSPRRINEVPFTVTKVVCGKSFTSFFSTPERGEAMMLGHSKLDRFGLKTAFPQQVTNWHRISAGWGGLLVLSQDGKLQGFGRNDRGQLGPADLPAISQISAGTEHALAVTTDGNVLAWGWGEHGNVGEPVDDQKDVKGRYNTLDVPGPVRLIHAGCATSFIVTD</sequence>
<protein>
    <recommendedName>
        <fullName evidence="4">RCC1-like domain-containing protein</fullName>
    </recommendedName>
</protein>
<evidence type="ECO:0000313" key="6">
    <source>
        <dbReference type="Proteomes" id="UP000809789"/>
    </source>
</evidence>
<feature type="repeat" description="RCC1" evidence="3">
    <location>
        <begin position="262"/>
        <end position="299"/>
    </location>
</feature>
<dbReference type="InterPro" id="IPR058923">
    <property type="entry name" value="RCC1-like_dom"/>
</dbReference>
<dbReference type="Gene3D" id="2.130.10.30">
    <property type="entry name" value="Regulator of chromosome condensation 1/beta-lactamase-inhibitor protein II"/>
    <property type="match status" value="2"/>
</dbReference>
<keyword evidence="6" id="KW-1185">Reference proteome</keyword>
<dbReference type="AlphaFoldDB" id="A0A8K0L8W6"/>
<organism evidence="5 6">
    <name type="scientific">Elsinoe batatas</name>
    <dbReference type="NCBI Taxonomy" id="2601811"/>
    <lineage>
        <taxon>Eukaryota</taxon>
        <taxon>Fungi</taxon>
        <taxon>Dikarya</taxon>
        <taxon>Ascomycota</taxon>
        <taxon>Pezizomycotina</taxon>
        <taxon>Dothideomycetes</taxon>
        <taxon>Dothideomycetidae</taxon>
        <taxon>Myriangiales</taxon>
        <taxon>Elsinoaceae</taxon>
        <taxon>Elsinoe</taxon>
    </lineage>
</organism>
<name>A0A8K0L8W6_9PEZI</name>
<dbReference type="InterPro" id="IPR051553">
    <property type="entry name" value="Ran_GTPase-activating"/>
</dbReference>
<evidence type="ECO:0000313" key="5">
    <source>
        <dbReference type="EMBL" id="KAG8631909.1"/>
    </source>
</evidence>